<reference evidence="4" key="1">
    <citation type="submission" date="2016-06" db="UniProtKB">
        <authorList>
            <consortium name="WormBaseParasite"/>
        </authorList>
    </citation>
    <scope>IDENTIFICATION</scope>
</reference>
<protein>
    <submittedName>
        <fullName evidence="2 4">Uncharacterized protein</fullName>
    </submittedName>
</protein>
<feature type="region of interest" description="Disordered" evidence="1">
    <location>
        <begin position="105"/>
        <end position="127"/>
    </location>
</feature>
<evidence type="ECO:0000313" key="2">
    <source>
        <dbReference type="EMBL" id="VDO25321.1"/>
    </source>
</evidence>
<reference evidence="2 3" key="2">
    <citation type="submission" date="2018-11" db="EMBL/GenBank/DDBJ databases">
        <authorList>
            <consortium name="Pathogen Informatics"/>
        </authorList>
    </citation>
    <scope>NUCLEOTIDE SEQUENCE [LARGE SCALE GENOMIC DNA]</scope>
</reference>
<proteinExistence type="predicted"/>
<dbReference type="WBParaSite" id="OFLC_0000030201-mRNA-1">
    <property type="protein sequence ID" value="OFLC_0000030201-mRNA-1"/>
    <property type="gene ID" value="OFLC_0000030201"/>
</dbReference>
<keyword evidence="3" id="KW-1185">Reference proteome</keyword>
<dbReference type="AlphaFoldDB" id="A0A183GYJ3"/>
<sequence length="237" mass="27284">MNLVFNEQRKNEFAIFEVANVAMSTSFVTPPSKSPVPPMAPRKKKTDKKSLKTANSPSYFPKTIDSPSFFPKKSLTMRHVLPKEHRLFHPPTASILSMVLRSAAKPRRSTRIKKNEKSENNEQENFLENQKKQKSWDFIMKIKTQKKKSQRDSNYSGENVKKKANYIVSIQKEISYCSVRVKQSNITSKESVVRGIYRLSDPNKKVANSCNTTRIVVTSRLCEAVSQSWILIKYETF</sequence>
<dbReference type="STRING" id="387005.A0A183GYJ3"/>
<name>A0A183GYJ3_9BILA</name>
<organism evidence="4">
    <name type="scientific">Onchocerca flexuosa</name>
    <dbReference type="NCBI Taxonomy" id="387005"/>
    <lineage>
        <taxon>Eukaryota</taxon>
        <taxon>Metazoa</taxon>
        <taxon>Ecdysozoa</taxon>
        <taxon>Nematoda</taxon>
        <taxon>Chromadorea</taxon>
        <taxon>Rhabditida</taxon>
        <taxon>Spirurina</taxon>
        <taxon>Spiruromorpha</taxon>
        <taxon>Filarioidea</taxon>
        <taxon>Onchocercidae</taxon>
        <taxon>Onchocerca</taxon>
    </lineage>
</organism>
<accession>A0A183GYJ3</accession>
<dbReference type="Proteomes" id="UP000267606">
    <property type="component" value="Unassembled WGS sequence"/>
</dbReference>
<evidence type="ECO:0000313" key="4">
    <source>
        <dbReference type="WBParaSite" id="OFLC_0000030201-mRNA-1"/>
    </source>
</evidence>
<evidence type="ECO:0000256" key="1">
    <source>
        <dbReference type="SAM" id="MobiDB-lite"/>
    </source>
</evidence>
<evidence type="ECO:0000313" key="3">
    <source>
        <dbReference type="Proteomes" id="UP000267606"/>
    </source>
</evidence>
<dbReference type="EMBL" id="UZAJ01000088">
    <property type="protein sequence ID" value="VDO25321.1"/>
    <property type="molecule type" value="Genomic_DNA"/>
</dbReference>
<feature type="region of interest" description="Disordered" evidence="1">
    <location>
        <begin position="27"/>
        <end position="58"/>
    </location>
</feature>
<gene>
    <name evidence="2" type="ORF">OFLC_LOCUS303</name>
</gene>